<dbReference type="RefSeq" id="XP_060277833.1">
    <property type="nucleotide sequence ID" value="XM_060426358.1"/>
</dbReference>
<gene>
    <name evidence="1" type="ORF">QBC33DRAFT_520279</name>
</gene>
<dbReference type="InterPro" id="IPR036412">
    <property type="entry name" value="HAD-like_sf"/>
</dbReference>
<protein>
    <submittedName>
        <fullName evidence="1">Uncharacterized protein</fullName>
    </submittedName>
</protein>
<dbReference type="Gene3D" id="2.30.110.10">
    <property type="entry name" value="Electron Transport, Fmn-binding Protein, Chain A"/>
    <property type="match status" value="1"/>
</dbReference>
<reference evidence="1" key="1">
    <citation type="submission" date="2023-06" db="EMBL/GenBank/DDBJ databases">
        <title>Genome-scale phylogeny and comparative genomics of the fungal order Sordariales.</title>
        <authorList>
            <consortium name="Lawrence Berkeley National Laboratory"/>
            <person name="Hensen N."/>
            <person name="Bonometti L."/>
            <person name="Westerberg I."/>
            <person name="Brannstrom I.O."/>
            <person name="Guillou S."/>
            <person name="Cros-Aarteil S."/>
            <person name="Calhoun S."/>
            <person name="Haridas S."/>
            <person name="Kuo A."/>
            <person name="Mondo S."/>
            <person name="Pangilinan J."/>
            <person name="Riley R."/>
            <person name="Labutti K."/>
            <person name="Andreopoulos B."/>
            <person name="Lipzen A."/>
            <person name="Chen C."/>
            <person name="Yanf M."/>
            <person name="Daum C."/>
            <person name="Ng V."/>
            <person name="Clum A."/>
            <person name="Steindorff A."/>
            <person name="Ohm R."/>
            <person name="Martin F."/>
            <person name="Silar P."/>
            <person name="Natvig D."/>
            <person name="Lalanne C."/>
            <person name="Gautier V."/>
            <person name="Ament-Velasquez S.L."/>
            <person name="Kruys A."/>
            <person name="Hutchinson M.I."/>
            <person name="Powell A.J."/>
            <person name="Barry K."/>
            <person name="Miller A.N."/>
            <person name="Grigoriev I.V."/>
            <person name="Debuchy R."/>
            <person name="Gladieux P."/>
            <person name="Thoren M.H."/>
            <person name="Johannesson H."/>
        </authorList>
    </citation>
    <scope>NUCLEOTIDE SEQUENCE</scope>
    <source>
        <strain evidence="1">8032-3</strain>
    </source>
</reference>
<dbReference type="InterPro" id="IPR023214">
    <property type="entry name" value="HAD_sf"/>
</dbReference>
<evidence type="ECO:0000313" key="2">
    <source>
        <dbReference type="Proteomes" id="UP001244011"/>
    </source>
</evidence>
<dbReference type="Proteomes" id="UP001244011">
    <property type="component" value="Unassembled WGS sequence"/>
</dbReference>
<dbReference type="SUPFAM" id="SSF56784">
    <property type="entry name" value="HAD-like"/>
    <property type="match status" value="1"/>
</dbReference>
<comment type="caution">
    <text evidence="1">The sequence shown here is derived from an EMBL/GenBank/DDBJ whole genome shotgun (WGS) entry which is preliminary data.</text>
</comment>
<accession>A0AAJ0BP63</accession>
<dbReference type="PRINTS" id="PR00119">
    <property type="entry name" value="CATATPASE"/>
</dbReference>
<keyword evidence="2" id="KW-1185">Reference proteome</keyword>
<dbReference type="EMBL" id="MU839060">
    <property type="protein sequence ID" value="KAK1761620.1"/>
    <property type="molecule type" value="Genomic_DNA"/>
</dbReference>
<dbReference type="GeneID" id="85309545"/>
<organism evidence="1 2">
    <name type="scientific">Phialemonium atrogriseum</name>
    <dbReference type="NCBI Taxonomy" id="1093897"/>
    <lineage>
        <taxon>Eukaryota</taxon>
        <taxon>Fungi</taxon>
        <taxon>Dikarya</taxon>
        <taxon>Ascomycota</taxon>
        <taxon>Pezizomycotina</taxon>
        <taxon>Sordariomycetes</taxon>
        <taxon>Sordariomycetidae</taxon>
        <taxon>Cephalothecales</taxon>
        <taxon>Cephalothecaceae</taxon>
        <taxon>Phialemonium</taxon>
    </lineage>
</organism>
<dbReference type="AlphaFoldDB" id="A0AAJ0BP63"/>
<proteinExistence type="predicted"/>
<evidence type="ECO:0000313" key="1">
    <source>
        <dbReference type="EMBL" id="KAK1761620.1"/>
    </source>
</evidence>
<sequence length="209" mass="23050">MTGDSVNNGPRLQAANIGIAIRSSSDIAIKATNMVLLDSFSSIGKALQLNAYGFIGILETTFSCDSIQFIFNATPVAYVSFVPNLSNPVPNPMPVIMPIVACIGKFRDNDALCCYMHGYVLACILRVPDHCSGGWGGEGVLVYIAATYNYCLAVLHRHAELRDPVADQDKSLWVMELIINGIVLRRWENMRILLDNTEIASIMQRDLFY</sequence>
<dbReference type="Gene3D" id="3.40.50.1000">
    <property type="entry name" value="HAD superfamily/HAD-like"/>
    <property type="match status" value="1"/>
</dbReference>
<dbReference type="InterPro" id="IPR012349">
    <property type="entry name" value="Split_barrel_FMN-bd"/>
</dbReference>
<name>A0AAJ0BP63_9PEZI</name>